<evidence type="ECO:0000313" key="2">
    <source>
        <dbReference type="EMBL" id="NHN24847.1"/>
    </source>
</evidence>
<feature type="signal peptide" evidence="1">
    <location>
        <begin position="1"/>
        <end position="18"/>
    </location>
</feature>
<organism evidence="2 3">
    <name type="scientific">Flavobacterium jejuense</name>
    <dbReference type="NCBI Taxonomy" id="1544455"/>
    <lineage>
        <taxon>Bacteria</taxon>
        <taxon>Pseudomonadati</taxon>
        <taxon>Bacteroidota</taxon>
        <taxon>Flavobacteriia</taxon>
        <taxon>Flavobacteriales</taxon>
        <taxon>Flavobacteriaceae</taxon>
        <taxon>Flavobacterium</taxon>
    </lineage>
</organism>
<keyword evidence="1" id="KW-0732">Signal</keyword>
<sequence>MKKLSIVFLLFSFTVLNAQSRTCYVFIKEKSGDSWYCPKQDESYEIHTISEKLNYTKTQKVLNEFKERFKAGDKKSNIKQESVTMDQEDYLIIYEYNYAYSEKIHEKCKTNIARKIQGFAVSNLKEVDQKLTESIEKARLKKKYVSHRIIDIHQPYIVKNKGGISASSEKLLQLLEKQKDSINTHNKAIGVGVRG</sequence>
<protein>
    <submittedName>
        <fullName evidence="2">Uncharacterized protein</fullName>
    </submittedName>
</protein>
<reference evidence="2" key="2">
    <citation type="submission" date="2020-02" db="EMBL/GenBank/DDBJ databases">
        <title>Flavobacterium profundi sp. nov., isolated from a deep-sea seamount.</title>
        <authorList>
            <person name="Zhang D.-C."/>
        </authorList>
    </citation>
    <scope>NUCLEOTIDE SEQUENCE</scope>
    <source>
        <strain evidence="2">EC11</strain>
    </source>
</reference>
<gene>
    <name evidence="2" type="ORF">FIA58_004075</name>
</gene>
<dbReference type="EMBL" id="VEVQ02000002">
    <property type="protein sequence ID" value="NHN24847.1"/>
    <property type="molecule type" value="Genomic_DNA"/>
</dbReference>
<name>A0ABX0IM29_9FLAO</name>
<reference evidence="2" key="1">
    <citation type="submission" date="2019-05" db="EMBL/GenBank/DDBJ databases">
        <authorList>
            <person name="Lianzixin W."/>
        </authorList>
    </citation>
    <scope>NUCLEOTIDE SEQUENCE</scope>
    <source>
        <strain evidence="2">EC11</strain>
    </source>
</reference>
<dbReference type="Proteomes" id="UP000817854">
    <property type="component" value="Unassembled WGS sequence"/>
</dbReference>
<evidence type="ECO:0000313" key="3">
    <source>
        <dbReference type="Proteomes" id="UP000817854"/>
    </source>
</evidence>
<accession>A0ABX0IM29</accession>
<evidence type="ECO:0000256" key="1">
    <source>
        <dbReference type="SAM" id="SignalP"/>
    </source>
</evidence>
<dbReference type="RefSeq" id="WP_140960329.1">
    <property type="nucleotide sequence ID" value="NZ_VEVQ02000002.1"/>
</dbReference>
<feature type="chain" id="PRO_5045538988" evidence="1">
    <location>
        <begin position="19"/>
        <end position="195"/>
    </location>
</feature>
<comment type="caution">
    <text evidence="2">The sequence shown here is derived from an EMBL/GenBank/DDBJ whole genome shotgun (WGS) entry which is preliminary data.</text>
</comment>
<proteinExistence type="predicted"/>
<keyword evidence="3" id="KW-1185">Reference proteome</keyword>